<dbReference type="Proteomes" id="UP000286910">
    <property type="component" value="Unassembled WGS sequence"/>
</dbReference>
<dbReference type="InterPro" id="IPR008651">
    <property type="entry name" value="Uncharacterised_HicB"/>
</dbReference>
<dbReference type="Proteomes" id="UP000287467">
    <property type="component" value="Unassembled WGS sequence"/>
</dbReference>
<reference evidence="3 4" key="1">
    <citation type="journal article" date="2019" name="Extremophiles">
        <title>Biogeography of thermophiles and predominance of Thermus scotoductus in domestic water heaters.</title>
        <authorList>
            <person name="Wilpiszeski R.L."/>
            <person name="Zhang Z."/>
            <person name="House C.H."/>
        </authorList>
    </citation>
    <scope>NUCLEOTIDE SEQUENCE [LARGE SCALE GENOMIC DNA]</scope>
    <source>
        <strain evidence="2 4">1_S1</strain>
        <strain evidence="1 3">32_S32</strain>
    </source>
</reference>
<dbReference type="AlphaFoldDB" id="A0A430VF05"/>
<name>A0A430VF05_THESC</name>
<proteinExistence type="predicted"/>
<dbReference type="RefSeq" id="WP_126177524.1">
    <property type="nucleotide sequence ID" value="NZ_PELN01000031.1"/>
</dbReference>
<evidence type="ECO:0000313" key="2">
    <source>
        <dbReference type="EMBL" id="RTI49653.1"/>
    </source>
</evidence>
<gene>
    <name evidence="2" type="ORF">CSW14_11105</name>
    <name evidence="1" type="ORF">CSW45_00755</name>
</gene>
<dbReference type="Pfam" id="PF05534">
    <property type="entry name" value="HicB"/>
    <property type="match status" value="1"/>
</dbReference>
<dbReference type="EMBL" id="PELR01000015">
    <property type="protein sequence ID" value="RTH07200.1"/>
    <property type="molecule type" value="Genomic_DNA"/>
</dbReference>
<organism evidence="2 4">
    <name type="scientific">Thermus scotoductus</name>
    <dbReference type="NCBI Taxonomy" id="37636"/>
    <lineage>
        <taxon>Bacteria</taxon>
        <taxon>Thermotogati</taxon>
        <taxon>Deinococcota</taxon>
        <taxon>Deinococci</taxon>
        <taxon>Thermales</taxon>
        <taxon>Thermaceae</taxon>
        <taxon>Thermus</taxon>
    </lineage>
</organism>
<dbReference type="EMBL" id="PEMW01000437">
    <property type="protein sequence ID" value="RTI49653.1"/>
    <property type="molecule type" value="Genomic_DNA"/>
</dbReference>
<evidence type="ECO:0000313" key="1">
    <source>
        <dbReference type="EMBL" id="RTH07200.1"/>
    </source>
</evidence>
<dbReference type="InterPro" id="IPR010985">
    <property type="entry name" value="Ribbon_hlx_hlx"/>
</dbReference>
<sequence>MGRNLTLRLSPELVRRARALALKRGLSLNACVAELLEKEVEREEGLEEAFSRQLSWMRQGILDAGGIPPSSAPGVLRGHHL</sequence>
<protein>
    <submittedName>
        <fullName evidence="2">Toxin-antitoxin system HicB family antitoxin</fullName>
    </submittedName>
</protein>
<evidence type="ECO:0000313" key="4">
    <source>
        <dbReference type="Proteomes" id="UP000287467"/>
    </source>
</evidence>
<evidence type="ECO:0000313" key="3">
    <source>
        <dbReference type="Proteomes" id="UP000286910"/>
    </source>
</evidence>
<accession>A0A430VF05</accession>
<dbReference type="SUPFAM" id="SSF47598">
    <property type="entry name" value="Ribbon-helix-helix"/>
    <property type="match status" value="1"/>
</dbReference>
<dbReference type="GO" id="GO:0006355">
    <property type="term" value="P:regulation of DNA-templated transcription"/>
    <property type="evidence" value="ECO:0007669"/>
    <property type="project" value="InterPro"/>
</dbReference>
<comment type="caution">
    <text evidence="2">The sequence shown here is derived from an EMBL/GenBank/DDBJ whole genome shotgun (WGS) entry which is preliminary data.</text>
</comment>